<comment type="catalytic activity">
    <reaction evidence="1">
        <text>ATP + protein L-histidine = ADP + protein N-phospho-L-histidine.</text>
        <dbReference type="EC" id="2.7.13.3"/>
    </reaction>
</comment>
<dbReference type="SMART" id="SM00387">
    <property type="entry name" value="HATPase_c"/>
    <property type="match status" value="1"/>
</dbReference>
<dbReference type="SUPFAM" id="SSF47384">
    <property type="entry name" value="Homodimeric domain of signal transducing histidine kinase"/>
    <property type="match status" value="1"/>
</dbReference>
<evidence type="ECO:0000313" key="6">
    <source>
        <dbReference type="EMBL" id="MBZ0154863.1"/>
    </source>
</evidence>
<dbReference type="PROSITE" id="PS50109">
    <property type="entry name" value="HIS_KIN"/>
    <property type="match status" value="1"/>
</dbReference>
<accession>A0A953M102</accession>
<dbReference type="InterPro" id="IPR005467">
    <property type="entry name" value="His_kinase_dom"/>
</dbReference>
<sequence>MPKTGSPPPGGHDPSIERTFPLYQQATGRWFSCTIYPHQEAQSSRSPHFVVTISDTSELKTLTESLEITNQAIDKERQELQYALDEISFLLQEVEKEEDLTLRFRNEEISTSGPVYHIADHFNRMMDKLEHQHKELEKAYGDLKAAQSKILQQEKMASIGQLAAGIAHEINNPMGFVISNLGTLQKYSRRLSEFIDLQARALREAEVHPALRDTLDTTERSLKIAYIKGDIENLIKESLEGADRVKKIVQDLKRFSRVDETDFSPSDINAGLESTINIVWNELKYKATLQKEYGNIPLTYCNQGQLNQVFMNILINAAHAIKEQGVIAVKTWHRDDHVYISISDNGCGIPEKDLGRIFEPFFTSKDVGKGTGLGLSIAYDIIKKHHGEIDVESTVGQGTTFTIKIPVR</sequence>
<evidence type="ECO:0000256" key="2">
    <source>
        <dbReference type="ARBA" id="ARBA00012438"/>
    </source>
</evidence>
<dbReference type="EMBL" id="JAIOIV010000015">
    <property type="protein sequence ID" value="MBZ0154863.1"/>
    <property type="molecule type" value="Genomic_DNA"/>
</dbReference>
<feature type="domain" description="Histidine kinase" evidence="5">
    <location>
        <begin position="165"/>
        <end position="408"/>
    </location>
</feature>
<dbReference type="InterPro" id="IPR036890">
    <property type="entry name" value="HATPase_C_sf"/>
</dbReference>
<evidence type="ECO:0000256" key="1">
    <source>
        <dbReference type="ARBA" id="ARBA00000085"/>
    </source>
</evidence>
<dbReference type="GO" id="GO:0000155">
    <property type="term" value="F:phosphorelay sensor kinase activity"/>
    <property type="evidence" value="ECO:0007669"/>
    <property type="project" value="InterPro"/>
</dbReference>
<dbReference type="InterPro" id="IPR004358">
    <property type="entry name" value="Sig_transdc_His_kin-like_C"/>
</dbReference>
<evidence type="ECO:0000313" key="7">
    <source>
        <dbReference type="Proteomes" id="UP000705867"/>
    </source>
</evidence>
<dbReference type="Gene3D" id="1.10.287.130">
    <property type="match status" value="1"/>
</dbReference>
<dbReference type="Gene3D" id="3.30.565.10">
    <property type="entry name" value="Histidine kinase-like ATPase, C-terminal domain"/>
    <property type="match status" value="1"/>
</dbReference>
<keyword evidence="3" id="KW-0597">Phosphoprotein</keyword>
<gene>
    <name evidence="6" type="ORF">K8I29_01440</name>
</gene>
<dbReference type="PANTHER" id="PTHR43065">
    <property type="entry name" value="SENSOR HISTIDINE KINASE"/>
    <property type="match status" value="1"/>
</dbReference>
<organism evidence="6 7">
    <name type="scientific">Candidatus Nitrobium versatile</name>
    <dbReference type="NCBI Taxonomy" id="2884831"/>
    <lineage>
        <taxon>Bacteria</taxon>
        <taxon>Pseudomonadati</taxon>
        <taxon>Nitrospirota</taxon>
        <taxon>Nitrospiria</taxon>
        <taxon>Nitrospirales</taxon>
        <taxon>Nitrospiraceae</taxon>
        <taxon>Candidatus Nitrobium</taxon>
    </lineage>
</organism>
<proteinExistence type="predicted"/>
<dbReference type="AlphaFoldDB" id="A0A953M102"/>
<feature type="coiled-coil region" evidence="4">
    <location>
        <begin position="59"/>
        <end position="93"/>
    </location>
</feature>
<dbReference type="PRINTS" id="PR00344">
    <property type="entry name" value="BCTRLSENSOR"/>
</dbReference>
<dbReference type="SMART" id="SM00388">
    <property type="entry name" value="HisKA"/>
    <property type="match status" value="1"/>
</dbReference>
<feature type="coiled-coil region" evidence="4">
    <location>
        <begin position="119"/>
        <end position="146"/>
    </location>
</feature>
<keyword evidence="4" id="KW-0175">Coiled coil</keyword>
<dbReference type="Proteomes" id="UP000705867">
    <property type="component" value="Unassembled WGS sequence"/>
</dbReference>
<evidence type="ECO:0000259" key="5">
    <source>
        <dbReference type="PROSITE" id="PS50109"/>
    </source>
</evidence>
<reference evidence="6" key="2">
    <citation type="submission" date="2021-08" db="EMBL/GenBank/DDBJ databases">
        <authorList>
            <person name="Dalcin Martins P."/>
        </authorList>
    </citation>
    <scope>NUCLEOTIDE SEQUENCE</scope>
    <source>
        <strain evidence="6">MAG_39</strain>
    </source>
</reference>
<evidence type="ECO:0000256" key="3">
    <source>
        <dbReference type="ARBA" id="ARBA00022553"/>
    </source>
</evidence>
<reference evidence="6" key="1">
    <citation type="journal article" date="2021" name="bioRxiv">
        <title>Unraveling nitrogen, sulfur and carbon metabolic pathways and microbial community transcriptional responses to substrate deprivation and toxicity stresses in a bioreactor mimicking anoxic brackish coastal sediment conditions.</title>
        <authorList>
            <person name="Martins P.D."/>
            <person name="Echeveste M.J."/>
            <person name="Arshad A."/>
            <person name="Kurth J."/>
            <person name="Ouboter H."/>
            <person name="Jetten M.S.M."/>
            <person name="Welte C.U."/>
        </authorList>
    </citation>
    <scope>NUCLEOTIDE SEQUENCE</scope>
    <source>
        <strain evidence="6">MAG_39</strain>
    </source>
</reference>
<dbReference type="Pfam" id="PF02518">
    <property type="entry name" value="HATPase_c"/>
    <property type="match status" value="1"/>
</dbReference>
<dbReference type="InterPro" id="IPR036097">
    <property type="entry name" value="HisK_dim/P_sf"/>
</dbReference>
<dbReference type="InterPro" id="IPR003661">
    <property type="entry name" value="HisK_dim/P_dom"/>
</dbReference>
<dbReference type="InterPro" id="IPR003594">
    <property type="entry name" value="HATPase_dom"/>
</dbReference>
<evidence type="ECO:0000256" key="4">
    <source>
        <dbReference type="SAM" id="Coils"/>
    </source>
</evidence>
<dbReference type="PANTHER" id="PTHR43065:SF50">
    <property type="entry name" value="HISTIDINE KINASE"/>
    <property type="match status" value="1"/>
</dbReference>
<dbReference type="SUPFAM" id="SSF55874">
    <property type="entry name" value="ATPase domain of HSP90 chaperone/DNA topoisomerase II/histidine kinase"/>
    <property type="match status" value="1"/>
</dbReference>
<protein>
    <recommendedName>
        <fullName evidence="2">histidine kinase</fullName>
        <ecNumber evidence="2">2.7.13.3</ecNumber>
    </recommendedName>
</protein>
<comment type="caution">
    <text evidence="6">The sequence shown here is derived from an EMBL/GenBank/DDBJ whole genome shotgun (WGS) entry which is preliminary data.</text>
</comment>
<name>A0A953M102_9BACT</name>
<dbReference type="CDD" id="cd00082">
    <property type="entry name" value="HisKA"/>
    <property type="match status" value="1"/>
</dbReference>
<dbReference type="EC" id="2.7.13.3" evidence="2"/>